<organism evidence="1 2">
    <name type="scientific">Caerostris darwini</name>
    <dbReference type="NCBI Taxonomy" id="1538125"/>
    <lineage>
        <taxon>Eukaryota</taxon>
        <taxon>Metazoa</taxon>
        <taxon>Ecdysozoa</taxon>
        <taxon>Arthropoda</taxon>
        <taxon>Chelicerata</taxon>
        <taxon>Arachnida</taxon>
        <taxon>Araneae</taxon>
        <taxon>Araneomorphae</taxon>
        <taxon>Entelegynae</taxon>
        <taxon>Araneoidea</taxon>
        <taxon>Araneidae</taxon>
        <taxon>Caerostris</taxon>
    </lineage>
</organism>
<evidence type="ECO:0000313" key="2">
    <source>
        <dbReference type="Proteomes" id="UP001054837"/>
    </source>
</evidence>
<dbReference type="AlphaFoldDB" id="A0AAV4QPH8"/>
<dbReference type="Proteomes" id="UP001054837">
    <property type="component" value="Unassembled WGS sequence"/>
</dbReference>
<proteinExistence type="predicted"/>
<comment type="caution">
    <text evidence="1">The sequence shown here is derived from an EMBL/GenBank/DDBJ whole genome shotgun (WGS) entry which is preliminary data.</text>
</comment>
<protein>
    <submittedName>
        <fullName evidence="1">Uncharacterized protein</fullName>
    </submittedName>
</protein>
<evidence type="ECO:0000313" key="1">
    <source>
        <dbReference type="EMBL" id="GIY10739.1"/>
    </source>
</evidence>
<accession>A0AAV4QPH8</accession>
<sequence length="80" mass="8834">MALSSPLEISPTVIKRLPEEDGLQISILAPDSVDRQARGAIHWLMSFVFSRIFLHLAQSIRHLLKKPTSNLGVDSGLRAS</sequence>
<keyword evidence="2" id="KW-1185">Reference proteome</keyword>
<name>A0AAV4QPH8_9ARAC</name>
<dbReference type="EMBL" id="BPLQ01004787">
    <property type="protein sequence ID" value="GIY10739.1"/>
    <property type="molecule type" value="Genomic_DNA"/>
</dbReference>
<gene>
    <name evidence="1" type="ORF">CDAR_119461</name>
</gene>
<reference evidence="1 2" key="1">
    <citation type="submission" date="2021-06" db="EMBL/GenBank/DDBJ databases">
        <title>Caerostris darwini draft genome.</title>
        <authorList>
            <person name="Kono N."/>
            <person name="Arakawa K."/>
        </authorList>
    </citation>
    <scope>NUCLEOTIDE SEQUENCE [LARGE SCALE GENOMIC DNA]</scope>
</reference>